<dbReference type="GO" id="GO:0003677">
    <property type="term" value="F:DNA binding"/>
    <property type="evidence" value="ECO:0007669"/>
    <property type="project" value="InterPro"/>
</dbReference>
<proteinExistence type="predicted"/>
<dbReference type="PANTHER" id="PTHR33055:SF15">
    <property type="entry name" value="TRANSPOSASE-RELATED"/>
    <property type="match status" value="1"/>
</dbReference>
<dbReference type="RefSeq" id="WP_185132993.1">
    <property type="nucleotide sequence ID" value="NZ_JACJVO010000046.1"/>
</dbReference>
<protein>
    <submittedName>
        <fullName evidence="2">IS110 family transposase</fullName>
    </submittedName>
</protein>
<dbReference type="AlphaFoldDB" id="A0A7X0SSS2"/>
<organism evidence="2 3">
    <name type="scientific">Cohnella zeiphila</name>
    <dbReference type="NCBI Taxonomy" id="2761120"/>
    <lineage>
        <taxon>Bacteria</taxon>
        <taxon>Bacillati</taxon>
        <taxon>Bacillota</taxon>
        <taxon>Bacilli</taxon>
        <taxon>Bacillales</taxon>
        <taxon>Paenibacillaceae</taxon>
        <taxon>Cohnella</taxon>
    </lineage>
</organism>
<dbReference type="GO" id="GO:0006313">
    <property type="term" value="P:DNA transposition"/>
    <property type="evidence" value="ECO:0007669"/>
    <property type="project" value="InterPro"/>
</dbReference>
<gene>
    <name evidence="2" type="ORF">H7C18_30945</name>
</gene>
<evidence type="ECO:0000259" key="1">
    <source>
        <dbReference type="Pfam" id="PF02371"/>
    </source>
</evidence>
<dbReference type="Proteomes" id="UP000564644">
    <property type="component" value="Unassembled WGS sequence"/>
</dbReference>
<reference evidence="2 3" key="1">
    <citation type="submission" date="2020-08" db="EMBL/GenBank/DDBJ databases">
        <title>Cohnella phylogeny.</title>
        <authorList>
            <person name="Dunlap C."/>
        </authorList>
    </citation>
    <scope>NUCLEOTIDE SEQUENCE [LARGE SCALE GENOMIC DNA]</scope>
    <source>
        <strain evidence="2 3">CBP 2801</strain>
    </source>
</reference>
<sequence>YVLLEENVTEEVIRETAGSSHGKAWIQEKVERVHAMPVPEKQSAAQRTALLCMVEILLAQQEQLRHLEIKIEEASMEISEVGLLKSIPGIGDKLAATLIAEIGDASQFENPKQLVAYAGLDPSVYSSGQFVASS</sequence>
<dbReference type="InterPro" id="IPR047650">
    <property type="entry name" value="Transpos_IS110"/>
</dbReference>
<feature type="non-terminal residue" evidence="2">
    <location>
        <position position="1"/>
    </location>
</feature>
<feature type="non-terminal residue" evidence="2">
    <location>
        <position position="134"/>
    </location>
</feature>
<dbReference type="PANTHER" id="PTHR33055">
    <property type="entry name" value="TRANSPOSASE FOR INSERTION SEQUENCE ELEMENT IS1111A"/>
    <property type="match status" value="1"/>
</dbReference>
<comment type="caution">
    <text evidence="2">The sequence shown here is derived from an EMBL/GenBank/DDBJ whole genome shotgun (WGS) entry which is preliminary data.</text>
</comment>
<evidence type="ECO:0000313" key="2">
    <source>
        <dbReference type="EMBL" id="MBB6735341.1"/>
    </source>
</evidence>
<feature type="domain" description="Transposase IS116/IS110/IS902 C-terminal" evidence="1">
    <location>
        <begin position="83"/>
        <end position="132"/>
    </location>
</feature>
<accession>A0A7X0SSS2</accession>
<name>A0A7X0SSS2_9BACL</name>
<dbReference type="GO" id="GO:0004803">
    <property type="term" value="F:transposase activity"/>
    <property type="evidence" value="ECO:0007669"/>
    <property type="project" value="InterPro"/>
</dbReference>
<dbReference type="InterPro" id="IPR003346">
    <property type="entry name" value="Transposase_20"/>
</dbReference>
<dbReference type="Pfam" id="PF02371">
    <property type="entry name" value="Transposase_20"/>
    <property type="match status" value="1"/>
</dbReference>
<dbReference type="EMBL" id="JACJVO010000046">
    <property type="protein sequence ID" value="MBB6735341.1"/>
    <property type="molecule type" value="Genomic_DNA"/>
</dbReference>
<keyword evidence="3" id="KW-1185">Reference proteome</keyword>
<evidence type="ECO:0000313" key="3">
    <source>
        <dbReference type="Proteomes" id="UP000564644"/>
    </source>
</evidence>